<evidence type="ECO:0000256" key="6">
    <source>
        <dbReference type="ARBA" id="ARBA00023125"/>
    </source>
</evidence>
<dbReference type="InterPro" id="IPR013087">
    <property type="entry name" value="Znf_C2H2_type"/>
</dbReference>
<feature type="domain" description="ZAD" evidence="11">
    <location>
        <begin position="6"/>
        <end position="95"/>
    </location>
</feature>
<dbReference type="SUPFAM" id="SSF57716">
    <property type="entry name" value="Glucocorticoid receptor-like (DNA-binding domain)"/>
    <property type="match status" value="1"/>
</dbReference>
<evidence type="ECO:0000256" key="4">
    <source>
        <dbReference type="ARBA" id="ARBA00022771"/>
    </source>
</evidence>
<evidence type="ECO:0000256" key="3">
    <source>
        <dbReference type="ARBA" id="ARBA00022737"/>
    </source>
</evidence>
<dbReference type="PROSITE" id="PS51915">
    <property type="entry name" value="ZAD"/>
    <property type="match status" value="1"/>
</dbReference>
<dbReference type="AlphaFoldDB" id="A0A9N9XHG3"/>
<feature type="domain" description="C2H2-type" evidence="10">
    <location>
        <begin position="385"/>
        <end position="412"/>
    </location>
</feature>
<dbReference type="Pfam" id="PF13894">
    <property type="entry name" value="zf-C2H2_4"/>
    <property type="match status" value="1"/>
</dbReference>
<keyword evidence="6" id="KW-0238">DNA-binding</keyword>
<dbReference type="SMART" id="SM00355">
    <property type="entry name" value="ZnF_C2H2"/>
    <property type="match status" value="9"/>
</dbReference>
<dbReference type="PROSITE" id="PS00028">
    <property type="entry name" value="ZINC_FINGER_C2H2_1"/>
    <property type="match status" value="7"/>
</dbReference>
<keyword evidence="4 8" id="KW-0863">Zinc-finger</keyword>
<dbReference type="Pfam" id="PF00096">
    <property type="entry name" value="zf-C2H2"/>
    <property type="match status" value="3"/>
</dbReference>
<comment type="subcellular location">
    <subcellularLocation>
        <location evidence="1">Nucleus</location>
    </subcellularLocation>
</comment>
<keyword evidence="7" id="KW-0539">Nucleus</keyword>
<dbReference type="GO" id="GO:0006357">
    <property type="term" value="P:regulation of transcription by RNA polymerase II"/>
    <property type="evidence" value="ECO:0007669"/>
    <property type="project" value="TreeGrafter"/>
</dbReference>
<evidence type="ECO:0000256" key="9">
    <source>
        <dbReference type="PROSITE-ProRule" id="PRU01263"/>
    </source>
</evidence>
<keyword evidence="5 9" id="KW-0862">Zinc</keyword>
<feature type="binding site" evidence="9">
    <location>
        <position position="11"/>
    </location>
    <ligand>
        <name>Zn(2+)</name>
        <dbReference type="ChEBI" id="CHEBI:29105"/>
    </ligand>
</feature>
<dbReference type="InterPro" id="IPR012934">
    <property type="entry name" value="Znf_AD"/>
</dbReference>
<evidence type="ECO:0000256" key="5">
    <source>
        <dbReference type="ARBA" id="ARBA00022833"/>
    </source>
</evidence>
<feature type="binding site" evidence="9">
    <location>
        <position position="68"/>
    </location>
    <ligand>
        <name>Zn(2+)</name>
        <dbReference type="ChEBI" id="CHEBI:29105"/>
    </ligand>
</feature>
<keyword evidence="3" id="KW-0677">Repeat</keyword>
<dbReference type="GO" id="GO:0003700">
    <property type="term" value="F:DNA-binding transcription factor activity"/>
    <property type="evidence" value="ECO:0007669"/>
    <property type="project" value="TreeGrafter"/>
</dbReference>
<feature type="binding site" evidence="9">
    <location>
        <position position="8"/>
    </location>
    <ligand>
        <name>Zn(2+)</name>
        <dbReference type="ChEBI" id="CHEBI:29105"/>
    </ligand>
</feature>
<dbReference type="Proteomes" id="UP001153709">
    <property type="component" value="Chromosome 8"/>
</dbReference>
<dbReference type="Gene3D" id="3.40.1800.20">
    <property type="match status" value="1"/>
</dbReference>
<sequence length="501" mass="57633">MDWISSLCRVCVAKTSQMISLDSSFKEALSEENETNEQIYPDTSVQEILHKVLNFMEPVPENYPQYICSMCLGILKVAYDFKTLFEESHQVLVELTGGKETNKSNLPVCVEIIAGSTRYNLNDLVIVEEQKCDQLNFNGFLRNLGTVISASFGPKYERPTVGPPVLEILERPKEVSEPDVLSPENEQDKECDVDSYIILCSSGTMAEDTIKASADMEDEDDLIQSAAKLQYECSICKRMYGSKTRYQKHVDICGKGYRLGKDDKGKTSLVSLLQCKFCPRIFKERKFLNYHVKTHLMPFFKCDICNQKFKSRNARNYHRSTRHSQSSYVCQICGKECKTAATLSGHEQTHNKNSTMCICPVCGKSFHYKGGLYYHMKQHTKERKYKCHFCDRDFYTLTAKKRHILTHTGHRPFNCQSCGKAFFSKGELKKHEYTHTGHHPYKCEYCNKAFTSAFNMKIHWFNHAGSFNCEHCPRTFISSKVLEFHYKVKHKKLVEKPDGGN</sequence>
<name>A0A9N9XHG3_DIABA</name>
<accession>A0A9N9XHG3</accession>
<feature type="domain" description="C2H2-type" evidence="10">
    <location>
        <begin position="467"/>
        <end position="490"/>
    </location>
</feature>
<evidence type="ECO:0000259" key="10">
    <source>
        <dbReference type="PROSITE" id="PS50157"/>
    </source>
</evidence>
<dbReference type="Gene3D" id="3.30.160.60">
    <property type="entry name" value="Classic Zinc Finger"/>
    <property type="match status" value="6"/>
</dbReference>
<proteinExistence type="predicted"/>
<dbReference type="PANTHER" id="PTHR24390:SF159">
    <property type="entry name" value="GROWTH FACTOR INDEPENDENT 1 TRANSCRIPTIONAL REPRESSOR"/>
    <property type="match status" value="1"/>
</dbReference>
<keyword evidence="2 9" id="KW-0479">Metal-binding</keyword>
<feature type="binding site" evidence="9">
    <location>
        <position position="71"/>
    </location>
    <ligand>
        <name>Zn(2+)</name>
        <dbReference type="ChEBI" id="CHEBI:29105"/>
    </ligand>
</feature>
<dbReference type="FunFam" id="3.30.160.60:FF:002343">
    <property type="entry name" value="Zinc finger protein 33A"/>
    <property type="match status" value="1"/>
</dbReference>
<feature type="domain" description="C2H2-type" evidence="10">
    <location>
        <begin position="413"/>
        <end position="440"/>
    </location>
</feature>
<feature type="domain" description="C2H2-type" evidence="10">
    <location>
        <begin position="357"/>
        <end position="384"/>
    </location>
</feature>
<evidence type="ECO:0000256" key="1">
    <source>
        <dbReference type="ARBA" id="ARBA00004123"/>
    </source>
</evidence>
<dbReference type="OrthoDB" id="8113227at2759"/>
<dbReference type="Pfam" id="PF07776">
    <property type="entry name" value="zf-AD"/>
    <property type="match status" value="1"/>
</dbReference>
<evidence type="ECO:0000256" key="2">
    <source>
        <dbReference type="ARBA" id="ARBA00022723"/>
    </source>
</evidence>
<feature type="domain" description="C2H2-type" evidence="10">
    <location>
        <begin position="328"/>
        <end position="355"/>
    </location>
</feature>
<dbReference type="PROSITE" id="PS50157">
    <property type="entry name" value="ZINC_FINGER_C2H2_2"/>
    <property type="match status" value="8"/>
</dbReference>
<evidence type="ECO:0000313" key="13">
    <source>
        <dbReference type="Proteomes" id="UP001153709"/>
    </source>
</evidence>
<feature type="domain" description="C2H2-type" evidence="10">
    <location>
        <begin position="441"/>
        <end position="468"/>
    </location>
</feature>
<feature type="domain" description="C2H2-type" evidence="10">
    <location>
        <begin position="300"/>
        <end position="328"/>
    </location>
</feature>
<feature type="domain" description="C2H2-type" evidence="10">
    <location>
        <begin position="273"/>
        <end position="295"/>
    </location>
</feature>
<organism evidence="12 13">
    <name type="scientific">Diabrotica balteata</name>
    <name type="common">Banded cucumber beetle</name>
    <dbReference type="NCBI Taxonomy" id="107213"/>
    <lineage>
        <taxon>Eukaryota</taxon>
        <taxon>Metazoa</taxon>
        <taxon>Ecdysozoa</taxon>
        <taxon>Arthropoda</taxon>
        <taxon>Hexapoda</taxon>
        <taxon>Insecta</taxon>
        <taxon>Pterygota</taxon>
        <taxon>Neoptera</taxon>
        <taxon>Endopterygota</taxon>
        <taxon>Coleoptera</taxon>
        <taxon>Polyphaga</taxon>
        <taxon>Cucujiformia</taxon>
        <taxon>Chrysomeloidea</taxon>
        <taxon>Chrysomelidae</taxon>
        <taxon>Galerucinae</taxon>
        <taxon>Diabroticina</taxon>
        <taxon>Diabroticites</taxon>
        <taxon>Diabrotica</taxon>
    </lineage>
</organism>
<reference evidence="12" key="1">
    <citation type="submission" date="2022-01" db="EMBL/GenBank/DDBJ databases">
        <authorList>
            <person name="King R."/>
        </authorList>
    </citation>
    <scope>NUCLEOTIDE SEQUENCE</scope>
</reference>
<dbReference type="GO" id="GO:0005634">
    <property type="term" value="C:nucleus"/>
    <property type="evidence" value="ECO:0007669"/>
    <property type="project" value="UniProtKB-SubCell"/>
</dbReference>
<evidence type="ECO:0000256" key="7">
    <source>
        <dbReference type="ARBA" id="ARBA00023242"/>
    </source>
</evidence>
<dbReference type="PANTHER" id="PTHR24390">
    <property type="entry name" value="ZINC FINGER PROTEIN"/>
    <property type="match status" value="1"/>
</dbReference>
<dbReference type="GO" id="GO:0008270">
    <property type="term" value="F:zinc ion binding"/>
    <property type="evidence" value="ECO:0007669"/>
    <property type="project" value="UniProtKB-UniRule"/>
</dbReference>
<dbReference type="EMBL" id="OU898283">
    <property type="protein sequence ID" value="CAG9839591.1"/>
    <property type="molecule type" value="Genomic_DNA"/>
</dbReference>
<dbReference type="SMART" id="SM00868">
    <property type="entry name" value="zf-AD"/>
    <property type="match status" value="1"/>
</dbReference>
<protein>
    <submittedName>
        <fullName evidence="12">Uncharacterized protein</fullName>
    </submittedName>
</protein>
<keyword evidence="13" id="KW-1185">Reference proteome</keyword>
<evidence type="ECO:0000256" key="8">
    <source>
        <dbReference type="PROSITE-ProRule" id="PRU00042"/>
    </source>
</evidence>
<evidence type="ECO:0000313" key="12">
    <source>
        <dbReference type="EMBL" id="CAG9839591.1"/>
    </source>
</evidence>
<dbReference type="GO" id="GO:0000978">
    <property type="term" value="F:RNA polymerase II cis-regulatory region sequence-specific DNA binding"/>
    <property type="evidence" value="ECO:0007669"/>
    <property type="project" value="TreeGrafter"/>
</dbReference>
<evidence type="ECO:0000259" key="11">
    <source>
        <dbReference type="PROSITE" id="PS51915"/>
    </source>
</evidence>
<gene>
    <name evidence="12" type="ORF">DIABBA_LOCUS12346</name>
</gene>
<dbReference type="SUPFAM" id="SSF57667">
    <property type="entry name" value="beta-beta-alpha zinc fingers"/>
    <property type="match status" value="4"/>
</dbReference>
<dbReference type="InterPro" id="IPR036236">
    <property type="entry name" value="Znf_C2H2_sf"/>
</dbReference>